<dbReference type="Proteomes" id="UP000231198">
    <property type="component" value="Unassembled WGS sequence"/>
</dbReference>
<organism evidence="2 3">
    <name type="scientific">Candidatus Roizmanbacteria bacterium CG09_land_8_20_14_0_10_41_9</name>
    <dbReference type="NCBI Taxonomy" id="1974850"/>
    <lineage>
        <taxon>Bacteria</taxon>
        <taxon>Candidatus Roizmaniibacteriota</taxon>
    </lineage>
</organism>
<dbReference type="AlphaFoldDB" id="A0A2H0WSB0"/>
<reference evidence="3" key="1">
    <citation type="submission" date="2017-09" db="EMBL/GenBank/DDBJ databases">
        <title>Depth-based differentiation of microbial function through sediment-hosted aquifers and enrichment of novel symbionts in the deep terrestrial subsurface.</title>
        <authorList>
            <person name="Probst A.J."/>
            <person name="Ladd B."/>
            <person name="Jarett J.K."/>
            <person name="Geller-Mcgrath D.E."/>
            <person name="Sieber C.M.K."/>
            <person name="Emerson J.B."/>
            <person name="Anantharaman K."/>
            <person name="Thomas B.C."/>
            <person name="Malmstrom R."/>
            <person name="Stieglmeier M."/>
            <person name="Klingl A."/>
            <person name="Woyke T."/>
            <person name="Ryan C.M."/>
            <person name="Banfield J.F."/>
        </authorList>
    </citation>
    <scope>NUCLEOTIDE SEQUENCE [LARGE SCALE GENOMIC DNA]</scope>
</reference>
<dbReference type="InterPro" id="IPR029063">
    <property type="entry name" value="SAM-dependent_MTases_sf"/>
</dbReference>
<gene>
    <name evidence="2" type="ORF">COT62_03060</name>
</gene>
<dbReference type="EMBL" id="PEZG01000064">
    <property type="protein sequence ID" value="PIS15562.1"/>
    <property type="molecule type" value="Genomic_DNA"/>
</dbReference>
<proteinExistence type="predicted"/>
<dbReference type="Pfam" id="PF08241">
    <property type="entry name" value="Methyltransf_11"/>
    <property type="match status" value="1"/>
</dbReference>
<name>A0A2H0WSB0_9BACT</name>
<dbReference type="CDD" id="cd02440">
    <property type="entry name" value="AdoMet_MTases"/>
    <property type="match status" value="1"/>
</dbReference>
<dbReference type="PANTHER" id="PTHR43591:SF24">
    <property type="entry name" value="2-METHOXY-6-POLYPRENYL-1,4-BENZOQUINOL METHYLASE, MITOCHONDRIAL"/>
    <property type="match status" value="1"/>
</dbReference>
<accession>A0A2H0WSB0</accession>
<feature type="domain" description="Methyltransferase type 11" evidence="1">
    <location>
        <begin position="45"/>
        <end position="140"/>
    </location>
</feature>
<dbReference type="SUPFAM" id="SSF53335">
    <property type="entry name" value="S-adenosyl-L-methionine-dependent methyltransferases"/>
    <property type="match status" value="1"/>
</dbReference>
<evidence type="ECO:0000313" key="2">
    <source>
        <dbReference type="EMBL" id="PIS15562.1"/>
    </source>
</evidence>
<comment type="caution">
    <text evidence="2">The sequence shown here is derived from an EMBL/GenBank/DDBJ whole genome shotgun (WGS) entry which is preliminary data.</text>
</comment>
<dbReference type="InterPro" id="IPR013216">
    <property type="entry name" value="Methyltransf_11"/>
</dbReference>
<dbReference type="PANTHER" id="PTHR43591">
    <property type="entry name" value="METHYLTRANSFERASE"/>
    <property type="match status" value="1"/>
</dbReference>
<dbReference type="GO" id="GO:0008757">
    <property type="term" value="F:S-adenosylmethionine-dependent methyltransferase activity"/>
    <property type="evidence" value="ECO:0007669"/>
    <property type="project" value="InterPro"/>
</dbReference>
<protein>
    <recommendedName>
        <fullName evidence="1">Methyltransferase type 11 domain-containing protein</fullName>
    </recommendedName>
</protein>
<evidence type="ECO:0000259" key="1">
    <source>
        <dbReference type="Pfam" id="PF08241"/>
    </source>
</evidence>
<dbReference type="Gene3D" id="3.40.50.150">
    <property type="entry name" value="Vaccinia Virus protein VP39"/>
    <property type="match status" value="1"/>
</dbReference>
<evidence type="ECO:0000313" key="3">
    <source>
        <dbReference type="Proteomes" id="UP000231198"/>
    </source>
</evidence>
<sequence>MTETERIFFWNRHWAERNFYNLRAHNSLILSSKKVLGGFPERNILEVGSGRAVDSIEMARRGANCIAVDFSETSFGLSQDIARNSGVKIIQCLANAEQLPFTDGCFNLVFSQGLMEHPTLMKKLLPEQIRVTRPGGFVLIDVPQFFSIQAMIKWIELKLEKWPYGPEVNFTERELKRITGSLGLEYTTSYGREFAPMVHLGIRTALSRIRHRGSPPELKNPILEHLPTNMGLITRLELSFIGSMVLNNIGIIAQKSKA</sequence>